<dbReference type="Proteomes" id="UP001152755">
    <property type="component" value="Unassembled WGS sequence"/>
</dbReference>
<dbReference type="EMBL" id="JANRHA010000012">
    <property type="protein sequence ID" value="MDG3016340.1"/>
    <property type="molecule type" value="Genomic_DNA"/>
</dbReference>
<protein>
    <submittedName>
        <fullName evidence="2">DUF2993 domain-containing protein</fullName>
    </submittedName>
</protein>
<keyword evidence="1" id="KW-0472">Membrane</keyword>
<keyword evidence="1" id="KW-1133">Transmembrane helix</keyword>
<evidence type="ECO:0000313" key="2">
    <source>
        <dbReference type="EMBL" id="MDG3016340.1"/>
    </source>
</evidence>
<comment type="caution">
    <text evidence="2">The sequence shown here is derived from an EMBL/GenBank/DDBJ whole genome shotgun (WGS) entry which is preliminary data.</text>
</comment>
<evidence type="ECO:0000313" key="3">
    <source>
        <dbReference type="Proteomes" id="UP001152755"/>
    </source>
</evidence>
<sequence length="264" mass="26974">MTTYTHSITGSPQKPKRSKASIALLVVVAVLVALVAAGVGGEFYLRHKVTSCLSDSLSEQMGGPVDVGLSPKPMLLTMLDKKIPYITVDSKDATFGQPGGPQLKNMQVQSRFDDVRLPQGSGQDGSIASSSATVTWPTSAIQQSLQTLPFGGLITGIDTTGADGSMQLQFVGGLGSITLQPQIQNGRVVVNTLGAQAFGIGLPTDAVAQVVDLMTGSMAGYPMGLTPTAVKVSDAGIQIGLTGGHTTLQPASGTQSGQSGCSLA</sequence>
<accession>A0A9X4REY1</accession>
<dbReference type="InterPro" id="IPR021373">
    <property type="entry name" value="DUF2993"/>
</dbReference>
<feature type="transmembrane region" description="Helical" evidence="1">
    <location>
        <begin position="21"/>
        <end position="45"/>
    </location>
</feature>
<keyword evidence="1" id="KW-0812">Transmembrane</keyword>
<dbReference type="Pfam" id="PF11209">
    <property type="entry name" value="LmeA"/>
    <property type="match status" value="1"/>
</dbReference>
<dbReference type="RefSeq" id="WP_332520491.1">
    <property type="nucleotide sequence ID" value="NZ_JANRHA010000012.1"/>
</dbReference>
<organism evidence="2 3">
    <name type="scientific">Speluncibacter jeojiensis</name>
    <dbReference type="NCBI Taxonomy" id="2710754"/>
    <lineage>
        <taxon>Bacteria</taxon>
        <taxon>Bacillati</taxon>
        <taxon>Actinomycetota</taxon>
        <taxon>Actinomycetes</taxon>
        <taxon>Mycobacteriales</taxon>
        <taxon>Speluncibacteraceae</taxon>
        <taxon>Speluncibacter</taxon>
    </lineage>
</organism>
<gene>
    <name evidence="2" type="ORF">NVS88_17430</name>
</gene>
<name>A0A9X4REY1_9ACTN</name>
<proteinExistence type="predicted"/>
<evidence type="ECO:0000256" key="1">
    <source>
        <dbReference type="SAM" id="Phobius"/>
    </source>
</evidence>
<dbReference type="AlphaFoldDB" id="A0A9X4REY1"/>
<keyword evidence="3" id="KW-1185">Reference proteome</keyword>
<reference evidence="2" key="1">
    <citation type="submission" date="2022-08" db="EMBL/GenBank/DDBJ databases">
        <title>Genome analysis of Corynebacteriales strain.</title>
        <authorList>
            <person name="Lee S.D."/>
        </authorList>
    </citation>
    <scope>NUCLEOTIDE SEQUENCE</scope>
    <source>
        <strain evidence="2">D3-21</strain>
    </source>
</reference>